<gene>
    <name evidence="1" type="ORF">AMON00008_LOCUS53520</name>
</gene>
<reference evidence="1" key="1">
    <citation type="submission" date="2021-01" db="EMBL/GenBank/DDBJ databases">
        <authorList>
            <person name="Corre E."/>
            <person name="Pelletier E."/>
            <person name="Niang G."/>
            <person name="Scheremetjew M."/>
            <person name="Finn R."/>
            <person name="Kale V."/>
            <person name="Holt S."/>
            <person name="Cochrane G."/>
            <person name="Meng A."/>
            <person name="Brown T."/>
            <person name="Cohen L."/>
        </authorList>
    </citation>
    <scope>NUCLEOTIDE SEQUENCE</scope>
    <source>
        <strain evidence="1">CCMP3105</strain>
    </source>
</reference>
<dbReference type="InterPro" id="IPR036188">
    <property type="entry name" value="FAD/NAD-bd_sf"/>
</dbReference>
<dbReference type="SUPFAM" id="SSF51905">
    <property type="entry name" value="FAD/NAD(P)-binding domain"/>
    <property type="match status" value="1"/>
</dbReference>
<dbReference type="Gene3D" id="3.50.50.60">
    <property type="entry name" value="FAD/NAD(P)-binding domain"/>
    <property type="match status" value="1"/>
</dbReference>
<dbReference type="AlphaFoldDB" id="A0A7S4SPZ6"/>
<proteinExistence type="predicted"/>
<sequence length="653" mass="73367">MALVATNPDPPHTGVFLPPKPHNSDAFWNDYKTKTKGSYEVGEGTKEYYDKLTDGQQSFSDRTVKIYIEGSEDCMAIGAKVSTTVSEVKDLLAHFLTTDPGSLTIKRKTIHGRVPQKLSDEVASLIYVSGVKSLHRKVAQYEHPILIIGAGLGGIQCMIDLHVKNRWDIICMDRNEDFGGHSWIKVPNKFTKLQTERATYNVDYILPSAPVPTTIGAELEYKIWPSRDLLLAMMRDGARAHGLYEHTRFNVSIAKVQKKGNAYAAPYVPTDSDGDADIIMASVVSCFPGFLHLPNRVEFPGEDEFGGYIEYSSFDMVDYDLTVGKAVLLYGHGAFTIENVRTLCEHRAKKVWVVCRTRNLSGTKMASWLVGALPRPLPALCLLDAFKRMYDLVGYDVWSCYSVKSDADKTFAQIEQKTIFGVTDIYFLAGYYGLMEVIETEVKRLSHKTAHLKSGNKIHCECFIKAIGTLPSFKVDKEMGLKELVGYWINGDPMRPIMTGTKGVQAKNFGSFSVGPGFAPLMKILNYFIDYPDDWWLVKDKLPTNKAGVWPCFVTNAAYSLPCFLALQSTLPILAGQCSEMDAIKARKQNENLPMHVYLGQCRKEWETYIAFFRKHNMVDDRPDPPYPYTEEVIAHLVEKSERINNGEKLPAD</sequence>
<accession>A0A7S4SPZ6</accession>
<protein>
    <submittedName>
        <fullName evidence="1">Uncharacterized protein</fullName>
    </submittedName>
</protein>
<dbReference type="EMBL" id="HBNR01075341">
    <property type="protein sequence ID" value="CAE4651688.1"/>
    <property type="molecule type" value="Transcribed_RNA"/>
</dbReference>
<name>A0A7S4SPZ6_9DINO</name>
<organism evidence="1">
    <name type="scientific">Alexandrium monilatum</name>
    <dbReference type="NCBI Taxonomy" id="311494"/>
    <lineage>
        <taxon>Eukaryota</taxon>
        <taxon>Sar</taxon>
        <taxon>Alveolata</taxon>
        <taxon>Dinophyceae</taxon>
        <taxon>Gonyaulacales</taxon>
        <taxon>Pyrocystaceae</taxon>
        <taxon>Alexandrium</taxon>
    </lineage>
</organism>
<evidence type="ECO:0000313" key="1">
    <source>
        <dbReference type="EMBL" id="CAE4651688.1"/>
    </source>
</evidence>